<gene>
    <name evidence="1" type="ORF">PS938_03159</name>
</gene>
<sequence length="163" mass="17781">MSKGGENQVSFSDTKKEAIKVVEGAEGHITLEVHRDGEVQKLETTWFNFYIESWRTVIEAFFGEDTGVRVPAVMLLAEKALKVGTYEIKNPFDNPPAVVAIYGKGRPGAVSGDGWGKGKLIISEVSSAPSGQSIKGSFEFLYHDAEGVLVKVVTKEFWAKNNG</sequence>
<name>A0A5E7UAM8_PSEFL</name>
<dbReference type="Proteomes" id="UP000327191">
    <property type="component" value="Unassembled WGS sequence"/>
</dbReference>
<dbReference type="RefSeq" id="WP_150673115.1">
    <property type="nucleotide sequence ID" value="NZ_CABVJE010000013.1"/>
</dbReference>
<protein>
    <submittedName>
        <fullName evidence="1">Uncharacterized protein</fullName>
    </submittedName>
</protein>
<dbReference type="EMBL" id="CABVJE010000013">
    <property type="protein sequence ID" value="VVQ07459.1"/>
    <property type="molecule type" value="Genomic_DNA"/>
</dbReference>
<accession>A0A5E7UAM8</accession>
<evidence type="ECO:0000313" key="2">
    <source>
        <dbReference type="Proteomes" id="UP000327191"/>
    </source>
</evidence>
<proteinExistence type="predicted"/>
<reference evidence="1 2" key="1">
    <citation type="submission" date="2019-09" db="EMBL/GenBank/DDBJ databases">
        <authorList>
            <person name="Chandra G."/>
            <person name="Truman W A."/>
        </authorList>
    </citation>
    <scope>NUCLEOTIDE SEQUENCE [LARGE SCALE GENOMIC DNA]</scope>
    <source>
        <strain evidence="1">PS938</strain>
    </source>
</reference>
<dbReference type="AlphaFoldDB" id="A0A5E7UAM8"/>
<evidence type="ECO:0000313" key="1">
    <source>
        <dbReference type="EMBL" id="VVQ07459.1"/>
    </source>
</evidence>
<organism evidence="1 2">
    <name type="scientific">Pseudomonas fluorescens</name>
    <dbReference type="NCBI Taxonomy" id="294"/>
    <lineage>
        <taxon>Bacteria</taxon>
        <taxon>Pseudomonadati</taxon>
        <taxon>Pseudomonadota</taxon>
        <taxon>Gammaproteobacteria</taxon>
        <taxon>Pseudomonadales</taxon>
        <taxon>Pseudomonadaceae</taxon>
        <taxon>Pseudomonas</taxon>
    </lineage>
</organism>